<dbReference type="Proteomes" id="UP000221165">
    <property type="component" value="Unassembled WGS sequence"/>
</dbReference>
<name>A0A2C6KI73_9APIC</name>
<organism evidence="2 3">
    <name type="scientific">Cystoisospora suis</name>
    <dbReference type="NCBI Taxonomy" id="483139"/>
    <lineage>
        <taxon>Eukaryota</taxon>
        <taxon>Sar</taxon>
        <taxon>Alveolata</taxon>
        <taxon>Apicomplexa</taxon>
        <taxon>Conoidasida</taxon>
        <taxon>Coccidia</taxon>
        <taxon>Eucoccidiorida</taxon>
        <taxon>Eimeriorina</taxon>
        <taxon>Sarcocystidae</taxon>
        <taxon>Cystoisospora</taxon>
    </lineage>
</organism>
<feature type="compositionally biased region" description="Basic and acidic residues" evidence="1">
    <location>
        <begin position="201"/>
        <end position="231"/>
    </location>
</feature>
<dbReference type="EMBL" id="MIGC01006143">
    <property type="protein sequence ID" value="PHJ16348.1"/>
    <property type="molecule type" value="Genomic_DNA"/>
</dbReference>
<feature type="region of interest" description="Disordered" evidence="1">
    <location>
        <begin position="133"/>
        <end position="238"/>
    </location>
</feature>
<keyword evidence="3" id="KW-1185">Reference proteome</keyword>
<dbReference type="GeneID" id="94433158"/>
<protein>
    <submittedName>
        <fullName evidence="2">Lariat debranching enzyme a</fullName>
    </submittedName>
</protein>
<evidence type="ECO:0000313" key="3">
    <source>
        <dbReference type="Proteomes" id="UP000221165"/>
    </source>
</evidence>
<evidence type="ECO:0000313" key="2">
    <source>
        <dbReference type="EMBL" id="PHJ16348.1"/>
    </source>
</evidence>
<dbReference type="AlphaFoldDB" id="A0A2C6KI73"/>
<dbReference type="RefSeq" id="XP_067918077.1">
    <property type="nucleotide sequence ID" value="XM_068069947.1"/>
</dbReference>
<feature type="compositionally biased region" description="Polar residues" evidence="1">
    <location>
        <begin position="150"/>
        <end position="160"/>
    </location>
</feature>
<gene>
    <name evidence="2" type="ORF">CSUI_009838</name>
</gene>
<sequence>MRYSGVFFPRSWAMCASSYDREWLGILRATQRLIPTGRLPSSCSVRKPTADDYQALLRNLNSMNVELRWRGKRRDPGEASGSRRDHVHAATLQKTATQCMQSGRFRRGCDGCPSNGVSDDSFASICPGPLVRGERIPPSFTLGASRCTGGENSSGPSATGSERLRVETSQARCDVSELGTEEAAIEDITPREGANASGQGELHEAERTTHGEDTSKGWEQAQDHGRERSLSEEDEPGPGRDYYVWPHWNTVDAPYRDLKAQRLFLLKVLGFQEKDDVFGDPPATLAKRIRTSPDRASSTTPLTNTVSGSREELDIFLDLLHE</sequence>
<accession>A0A2C6KI73</accession>
<dbReference type="VEuPathDB" id="ToxoDB:CSUI_009838"/>
<proteinExistence type="predicted"/>
<comment type="caution">
    <text evidence="2">The sequence shown here is derived from an EMBL/GenBank/DDBJ whole genome shotgun (WGS) entry which is preliminary data.</text>
</comment>
<dbReference type="OrthoDB" id="407609at2759"/>
<reference evidence="2 3" key="1">
    <citation type="journal article" date="2017" name="Int. J. Parasitol.">
        <title>The genome of the protozoan parasite Cystoisospora suis and a reverse vaccinology approach to identify vaccine candidates.</title>
        <authorList>
            <person name="Palmieri N."/>
            <person name="Shrestha A."/>
            <person name="Ruttkowski B."/>
            <person name="Beck T."/>
            <person name="Vogl C."/>
            <person name="Tomley F."/>
            <person name="Blake D.P."/>
            <person name="Joachim A."/>
        </authorList>
    </citation>
    <scope>NUCLEOTIDE SEQUENCE [LARGE SCALE GENOMIC DNA]</scope>
    <source>
        <strain evidence="2 3">Wien I</strain>
    </source>
</reference>
<evidence type="ECO:0000256" key="1">
    <source>
        <dbReference type="SAM" id="MobiDB-lite"/>
    </source>
</evidence>